<feature type="domain" description="D-glucuronyl C5-epimerase C-terminal" evidence="1">
    <location>
        <begin position="175"/>
        <end position="368"/>
    </location>
</feature>
<protein>
    <submittedName>
        <fullName evidence="2">D-glucuronyl C5-epimerase family protein</fullName>
    </submittedName>
</protein>
<sequence>MGETIKNQGEEILKNSRRLQNSGRYKRAIDGYNIILSNSKFPDCSINEAKVCKLLAEQKQPVLKNYSFLPEYITVAKSGGNYYRDNKCSYVLYERYSTFKKYFNKQQDWVYIQSSSFKFDENGVPMVKYDEKFYYNTVTICQYALHLYDKYIDGKGSKDKFLNIADFLIENVKKDGSLRYGFKYNHYECLNEGWTSSMSQGQALSVLARAYYLTKNSKYVKSGQKVLGYLLTPISEGGVMDDLGALNGKLKNKIFFQQYVNSTPTYTLNGHIFTLIGLYDWSKVYCPENIYYCNIAGQYWKKGLDSLKCILPYYDIGSFTSYDLYHIVKRSFPSSSDFYHSIHIEQMNVLYNITGDEYFKKLRDLWISYVK</sequence>
<proteinExistence type="predicted"/>
<evidence type="ECO:0000313" key="3">
    <source>
        <dbReference type="Proteomes" id="UP001565220"/>
    </source>
</evidence>
<accession>A0ABV4DWY5</accession>
<organism evidence="2 3">
    <name type="scientific">Clostridium lapidicellarium</name>
    <dbReference type="NCBI Taxonomy" id="3240931"/>
    <lineage>
        <taxon>Bacteria</taxon>
        <taxon>Bacillati</taxon>
        <taxon>Bacillota</taxon>
        <taxon>Clostridia</taxon>
        <taxon>Eubacteriales</taxon>
        <taxon>Clostridiaceae</taxon>
        <taxon>Clostridium</taxon>
    </lineage>
</organism>
<comment type="caution">
    <text evidence="2">The sequence shown here is derived from an EMBL/GenBank/DDBJ whole genome shotgun (WGS) entry which is preliminary data.</text>
</comment>
<gene>
    <name evidence="2" type="ORF">AB8S09_08870</name>
</gene>
<dbReference type="EMBL" id="JBGFFE010000011">
    <property type="protein sequence ID" value="MEY8763750.1"/>
    <property type="molecule type" value="Genomic_DNA"/>
</dbReference>
<reference evidence="2 3" key="1">
    <citation type="submission" date="2024-08" db="EMBL/GenBank/DDBJ databases">
        <title>Clostridium lapicellarii sp. nov., and Clostridium renhuaiense sp. nov., two species isolated from the mud in a fermentation cellar used for producing sauce-flavour Chinese liquors.</title>
        <authorList>
            <person name="Yang F."/>
            <person name="Wang H."/>
            <person name="Chen L.Q."/>
            <person name="Zhou N."/>
            <person name="Lu J.J."/>
            <person name="Pu X.X."/>
            <person name="Wan B."/>
            <person name="Wang L."/>
            <person name="Liu S.J."/>
        </authorList>
    </citation>
    <scope>NUCLEOTIDE SEQUENCE [LARGE SCALE GENOMIC DNA]</scope>
    <source>
        <strain evidence="2 3">MT-113</strain>
    </source>
</reference>
<dbReference type="PANTHER" id="PTHR13174">
    <property type="entry name" value="D-GLUCURONYL C5-EPIMERASE"/>
    <property type="match status" value="1"/>
</dbReference>
<keyword evidence="3" id="KW-1185">Reference proteome</keyword>
<evidence type="ECO:0000259" key="1">
    <source>
        <dbReference type="Pfam" id="PF06662"/>
    </source>
</evidence>
<dbReference type="InterPro" id="IPR010598">
    <property type="entry name" value="C5-epim_C"/>
</dbReference>
<name>A0ABV4DWY5_9CLOT</name>
<evidence type="ECO:0000313" key="2">
    <source>
        <dbReference type="EMBL" id="MEY8763750.1"/>
    </source>
</evidence>
<dbReference type="SUPFAM" id="SSF48208">
    <property type="entry name" value="Six-hairpin glycosidases"/>
    <property type="match status" value="1"/>
</dbReference>
<dbReference type="PANTHER" id="PTHR13174:SF3">
    <property type="entry name" value="D-GLUCURONYL C5-EPIMERASE"/>
    <property type="match status" value="1"/>
</dbReference>
<dbReference type="RefSeq" id="WP_294180694.1">
    <property type="nucleotide sequence ID" value="NZ_JBGFFE010000011.1"/>
</dbReference>
<dbReference type="InterPro" id="IPR039721">
    <property type="entry name" value="C5-epimerase"/>
</dbReference>
<dbReference type="Proteomes" id="UP001565220">
    <property type="component" value="Unassembled WGS sequence"/>
</dbReference>
<dbReference type="Pfam" id="PF06662">
    <property type="entry name" value="C5-epim_C"/>
    <property type="match status" value="1"/>
</dbReference>
<dbReference type="Gene3D" id="1.50.10.20">
    <property type="match status" value="1"/>
</dbReference>
<dbReference type="InterPro" id="IPR008928">
    <property type="entry name" value="6-hairpin_glycosidase_sf"/>
</dbReference>